<keyword evidence="1 3" id="KW-0732">Signal</keyword>
<proteinExistence type="predicted"/>
<evidence type="ECO:0000256" key="1">
    <source>
        <dbReference type="ARBA" id="ARBA00022729"/>
    </source>
</evidence>
<evidence type="ECO:0000256" key="3">
    <source>
        <dbReference type="SAM" id="SignalP"/>
    </source>
</evidence>
<dbReference type="Pfam" id="PF09865">
    <property type="entry name" value="DUF2092"/>
    <property type="match status" value="1"/>
</dbReference>
<dbReference type="RefSeq" id="WP_243067008.1">
    <property type="nucleotide sequence ID" value="NZ_JAIVFK010000012.1"/>
</dbReference>
<feature type="region of interest" description="Disordered" evidence="2">
    <location>
        <begin position="241"/>
        <end position="263"/>
    </location>
</feature>
<sequence>MVAAAPAALAQNAPPPMAAPAPAAPAHPAIEPKAVDLLKAASAALASAQTLSFHAVTTYEHAAANGQPLFFSTVSDVTMQRPDKLRVITIGDRTPDEFYYDGKTIMAYIPSADLVAIADAPPTVDQLLDDVWDKAAIYFPFSDVLASDPYAELSQNLHSAFYVGQSIAVGGVKTDMVAIAGDEAAGEIWLGAEDHLPRMIKVVYAHEPAHALYQVDFSNWKLGEKVEPAAFTSEKAAKAKHIPFATPDDPSPLPSLAPPTEKK</sequence>
<name>A0ABS9Z5Z4_9HYPH</name>
<dbReference type="Gene3D" id="2.50.20.10">
    <property type="entry name" value="Lipoprotein localisation LolA/LolB/LppX"/>
    <property type="match status" value="1"/>
</dbReference>
<dbReference type="InterPro" id="IPR019207">
    <property type="entry name" value="DUF2092"/>
</dbReference>
<evidence type="ECO:0000313" key="4">
    <source>
        <dbReference type="EMBL" id="MCI4683036.1"/>
    </source>
</evidence>
<dbReference type="EMBL" id="JAIVFP010000001">
    <property type="protein sequence ID" value="MCI4683036.1"/>
    <property type="molecule type" value="Genomic_DNA"/>
</dbReference>
<dbReference type="Proteomes" id="UP001139104">
    <property type="component" value="Unassembled WGS sequence"/>
</dbReference>
<organism evidence="4 5">
    <name type="scientific">Candidatus Rhodoblastus alkanivorans</name>
    <dbReference type="NCBI Taxonomy" id="2954117"/>
    <lineage>
        <taxon>Bacteria</taxon>
        <taxon>Pseudomonadati</taxon>
        <taxon>Pseudomonadota</taxon>
        <taxon>Alphaproteobacteria</taxon>
        <taxon>Hyphomicrobiales</taxon>
        <taxon>Rhodoblastaceae</taxon>
        <taxon>Rhodoblastus</taxon>
    </lineage>
</organism>
<gene>
    <name evidence="4" type="ORF">K2U94_09700</name>
</gene>
<comment type="caution">
    <text evidence="4">The sequence shown here is derived from an EMBL/GenBank/DDBJ whole genome shotgun (WGS) entry which is preliminary data.</text>
</comment>
<reference evidence="4" key="1">
    <citation type="journal article" date="2022" name="ISME J.">
        <title>Identification of active gaseous-alkane degraders at natural gas seeps.</title>
        <authorList>
            <person name="Farhan Ul Haque M."/>
            <person name="Hernandez M."/>
            <person name="Crombie A.T."/>
            <person name="Murrell J.C."/>
        </authorList>
    </citation>
    <scope>NUCLEOTIDE SEQUENCE</scope>
    <source>
        <strain evidence="4">PC2</strain>
    </source>
</reference>
<feature type="chain" id="PRO_5045173618" evidence="3">
    <location>
        <begin position="19"/>
        <end position="263"/>
    </location>
</feature>
<dbReference type="SUPFAM" id="SSF89392">
    <property type="entry name" value="Prokaryotic lipoproteins and lipoprotein localization factors"/>
    <property type="match status" value="1"/>
</dbReference>
<dbReference type="InterPro" id="IPR029046">
    <property type="entry name" value="LolA/LolB/LppX"/>
</dbReference>
<evidence type="ECO:0000256" key="2">
    <source>
        <dbReference type="SAM" id="MobiDB-lite"/>
    </source>
</evidence>
<evidence type="ECO:0000313" key="5">
    <source>
        <dbReference type="Proteomes" id="UP001139104"/>
    </source>
</evidence>
<accession>A0ABS9Z5Z4</accession>
<protein>
    <submittedName>
        <fullName evidence="4">DUF2092 domain-containing protein</fullName>
    </submittedName>
</protein>
<feature type="signal peptide" evidence="3">
    <location>
        <begin position="1"/>
        <end position="18"/>
    </location>
</feature>
<keyword evidence="5" id="KW-1185">Reference proteome</keyword>